<evidence type="ECO:0000256" key="1">
    <source>
        <dbReference type="ARBA" id="ARBA00004604"/>
    </source>
</evidence>
<dbReference type="PANTHER" id="PTHR46381:SF2">
    <property type="entry name" value="MAP KINASE PHOSPHATASE"/>
    <property type="match status" value="1"/>
</dbReference>
<dbReference type="InterPro" id="IPR029006">
    <property type="entry name" value="ADF-H/Gelsolin-like_dom_sf"/>
</dbReference>
<dbReference type="FunFam" id="3.40.50.1010:FF:000004">
    <property type="entry name" value="rRNA-processing protein FCF1 homolog"/>
    <property type="match status" value="1"/>
</dbReference>
<evidence type="ECO:0000256" key="4">
    <source>
        <dbReference type="ARBA" id="ARBA00022801"/>
    </source>
</evidence>
<dbReference type="GO" id="GO:0006364">
    <property type="term" value="P:rRNA processing"/>
    <property type="evidence" value="ECO:0007669"/>
    <property type="project" value="UniProtKB-KW"/>
</dbReference>
<dbReference type="InterPro" id="IPR020422">
    <property type="entry name" value="TYR_PHOSPHATASE_DUAL_dom"/>
</dbReference>
<comment type="subcellular location">
    <subcellularLocation>
        <location evidence="1">Nucleus</location>
        <location evidence="1">Nucleolus</location>
    </subcellularLocation>
</comment>
<dbReference type="Gene3D" id="3.40.50.1010">
    <property type="entry name" value="5'-nuclease"/>
    <property type="match status" value="1"/>
</dbReference>
<accession>A0AAN9FQX9</accession>
<dbReference type="Gene3D" id="3.40.20.10">
    <property type="entry name" value="Severin"/>
    <property type="match status" value="1"/>
</dbReference>
<dbReference type="PROSITE" id="PS00383">
    <property type="entry name" value="TYR_PHOSPHATASE_1"/>
    <property type="match status" value="1"/>
</dbReference>
<evidence type="ECO:0000256" key="8">
    <source>
        <dbReference type="SAM" id="MobiDB-lite"/>
    </source>
</evidence>
<evidence type="ECO:0000256" key="7">
    <source>
        <dbReference type="ARBA" id="ARBA00024026"/>
    </source>
</evidence>
<dbReference type="CDD" id="cd14498">
    <property type="entry name" value="DSP"/>
    <property type="match status" value="1"/>
</dbReference>
<dbReference type="Gene3D" id="3.90.190.10">
    <property type="entry name" value="Protein tyrosine phosphatase superfamily"/>
    <property type="match status" value="1"/>
</dbReference>
<evidence type="ECO:0000259" key="9">
    <source>
        <dbReference type="PROSITE" id="PS50054"/>
    </source>
</evidence>
<keyword evidence="12" id="KW-1185">Reference proteome</keyword>
<evidence type="ECO:0000313" key="11">
    <source>
        <dbReference type="EMBL" id="KAK7280947.1"/>
    </source>
</evidence>
<keyword evidence="6" id="KW-0539">Nucleus</keyword>
<dbReference type="PROSITE" id="PS50054">
    <property type="entry name" value="TYR_PHOSPHATASE_DUAL"/>
    <property type="match status" value="1"/>
</dbReference>
<feature type="domain" description="Tyrosine-protein phosphatase" evidence="9">
    <location>
        <begin position="379"/>
        <end position="521"/>
    </location>
</feature>
<evidence type="ECO:0000256" key="3">
    <source>
        <dbReference type="ARBA" id="ARBA00022552"/>
    </source>
</evidence>
<dbReference type="InterPro" id="IPR016130">
    <property type="entry name" value="Tyr_Pase_AS"/>
</dbReference>
<dbReference type="Proteomes" id="UP001372338">
    <property type="component" value="Unassembled WGS sequence"/>
</dbReference>
<organism evidence="11 12">
    <name type="scientific">Crotalaria pallida</name>
    <name type="common">Smooth rattlebox</name>
    <name type="synonym">Crotalaria striata</name>
    <dbReference type="NCBI Taxonomy" id="3830"/>
    <lineage>
        <taxon>Eukaryota</taxon>
        <taxon>Viridiplantae</taxon>
        <taxon>Streptophyta</taxon>
        <taxon>Embryophyta</taxon>
        <taxon>Tracheophyta</taxon>
        <taxon>Spermatophyta</taxon>
        <taxon>Magnoliopsida</taxon>
        <taxon>eudicotyledons</taxon>
        <taxon>Gunneridae</taxon>
        <taxon>Pentapetalae</taxon>
        <taxon>rosids</taxon>
        <taxon>fabids</taxon>
        <taxon>Fabales</taxon>
        <taxon>Fabaceae</taxon>
        <taxon>Papilionoideae</taxon>
        <taxon>50 kb inversion clade</taxon>
        <taxon>genistoids sensu lato</taxon>
        <taxon>core genistoids</taxon>
        <taxon>Crotalarieae</taxon>
        <taxon>Crotalaria</taxon>
    </lineage>
</organism>
<dbReference type="SMART" id="SM00670">
    <property type="entry name" value="PINc"/>
    <property type="match status" value="1"/>
</dbReference>
<dbReference type="PANTHER" id="PTHR46381">
    <property type="entry name" value="MKPA PROTEIN"/>
    <property type="match status" value="1"/>
</dbReference>
<dbReference type="InterPro" id="IPR000387">
    <property type="entry name" value="Tyr_Pase_dom"/>
</dbReference>
<keyword evidence="3" id="KW-0698">rRNA processing</keyword>
<sequence>MGKAKKGPKFAVMKKMITSKAIKSYKEEVLNPNKKDLLKEKLPRNVPSHSSALFFQYNTALGPPYHVLVDTNFINFSIQNKLDLEKGMMDCLYAKCTPCITDCVMAELEKLGQKYRVALRIAKDPRFERILCTHKGTYADDCLVERVTQHKCYIVATCDRDLKRRIRKIPGVPIMYITKHRYSIERLPEATIGGGKYSVLSIIFLCYEDFTTSNSMGNVLGLRIIHPPRQTLPCYQFDGSTLKVLSFKSFSLDSIPFLEIMLREEEVKKDMPSDHDGTIAPLRRTYSRSVSWTDRSPNNIHHHKPQTNISKPRSSLLPPLQPLSINKPCVEEWPSAGCDDLGVWPLPQTPRGSITTYDSSQHNKDFQFKRDKLAFFDKECSRIAEHIYLGSETVAKNHELLRQKGITHVLNCVGFVCPEYFKSDFVYKTLWLQDSPTEDITSILYDVFDYFEDVREHGGRVLVHCCQGVSRSSSLVIAYLMWRKGQSFEDAFQFVKNARGVTNPNMGFACQLLQCQKRVHAMPASPSSMIRMFRMAPHSPYDPLHLVPKMVNQVSAQALDSRGAFIVHVPSAIYVWIGKYCNPVMSCNARAAAFQVIRYERVKGPILSIHEGEEPPEFWIALSCTEEAKKEEHSERESMEIGDATDTEIGPKKIVAYDLDFEIFHKAIAGGVVPPFSVCDAESETCLPAREHGWGRLRQKFASGGMKGLLTSSKWNYDVTSFNDQYGMIMEEENQNSVADPLSPSSNHPCGSLDSFDCSPSNNLHFSAPSVASSLPPSTPSTLSSEYTSSFMFSPSSANWSDLSFVYSRQPSPSGHESNELFYVKETSFSENPSILLKEAISSPGEAFLASHTLEGENTYLPLKKSSMSIAERRGSNPPPHMLLSLVNESPNVHKNLEGCT</sequence>
<evidence type="ECO:0000313" key="12">
    <source>
        <dbReference type="Proteomes" id="UP001372338"/>
    </source>
</evidence>
<dbReference type="InterPro" id="IPR037503">
    <property type="entry name" value="Fcf1_PIN"/>
</dbReference>
<dbReference type="CDD" id="cd09864">
    <property type="entry name" value="PIN_Fcf1-like"/>
    <property type="match status" value="1"/>
</dbReference>
<proteinExistence type="inferred from homology"/>
<dbReference type="Pfam" id="PF00782">
    <property type="entry name" value="DSPc"/>
    <property type="match status" value="1"/>
</dbReference>
<dbReference type="InterPro" id="IPR006984">
    <property type="entry name" value="Fcf1/UTP23"/>
</dbReference>
<keyword evidence="2" id="KW-0690">Ribosome biogenesis</keyword>
<comment type="caution">
    <text evidence="11">The sequence shown here is derived from an EMBL/GenBank/DDBJ whole genome shotgun (WGS) entry which is preliminary data.</text>
</comment>
<dbReference type="InterPro" id="IPR029021">
    <property type="entry name" value="Prot-tyrosine_phosphatase-like"/>
</dbReference>
<keyword evidence="5" id="KW-0904">Protein phosphatase</keyword>
<dbReference type="SUPFAM" id="SSF52799">
    <property type="entry name" value="(Phosphotyrosine protein) phosphatases II"/>
    <property type="match status" value="1"/>
</dbReference>
<evidence type="ECO:0000256" key="5">
    <source>
        <dbReference type="ARBA" id="ARBA00022912"/>
    </source>
</evidence>
<reference evidence="11 12" key="1">
    <citation type="submission" date="2024-01" db="EMBL/GenBank/DDBJ databases">
        <title>The genomes of 5 underutilized Papilionoideae crops provide insights into root nodulation and disease resistanc.</title>
        <authorList>
            <person name="Yuan L."/>
        </authorList>
    </citation>
    <scope>NUCLEOTIDE SEQUENCE [LARGE SCALE GENOMIC DNA]</scope>
    <source>
        <strain evidence="11">ZHUSHIDOU_FW_LH</strain>
        <tissue evidence="11">Leaf</tissue>
    </source>
</reference>
<evidence type="ECO:0000259" key="10">
    <source>
        <dbReference type="PROSITE" id="PS50056"/>
    </source>
</evidence>
<dbReference type="InterPro" id="IPR002716">
    <property type="entry name" value="PIN_dom"/>
</dbReference>
<keyword evidence="4" id="KW-0378">Hydrolase</keyword>
<dbReference type="GO" id="GO:0032040">
    <property type="term" value="C:small-subunit processome"/>
    <property type="evidence" value="ECO:0007669"/>
    <property type="project" value="InterPro"/>
</dbReference>
<protein>
    <submittedName>
        <fullName evidence="11">Uncharacterized protein</fullName>
    </submittedName>
</protein>
<dbReference type="EMBL" id="JAYWIO010000002">
    <property type="protein sequence ID" value="KAK7280947.1"/>
    <property type="molecule type" value="Genomic_DNA"/>
</dbReference>
<dbReference type="SMART" id="SM00195">
    <property type="entry name" value="DSPc"/>
    <property type="match status" value="1"/>
</dbReference>
<dbReference type="PROSITE" id="PS50056">
    <property type="entry name" value="TYR_PHOSPHATASE_2"/>
    <property type="match status" value="1"/>
</dbReference>
<evidence type="ECO:0000256" key="6">
    <source>
        <dbReference type="ARBA" id="ARBA00023242"/>
    </source>
</evidence>
<dbReference type="AlphaFoldDB" id="A0AAN9FQX9"/>
<gene>
    <name evidence="11" type="ORF">RIF29_08533</name>
</gene>
<dbReference type="SUPFAM" id="SSF55753">
    <property type="entry name" value="Actin depolymerizing proteins"/>
    <property type="match status" value="1"/>
</dbReference>
<dbReference type="Pfam" id="PF04900">
    <property type="entry name" value="Fcf1"/>
    <property type="match status" value="1"/>
</dbReference>
<name>A0AAN9FQX9_CROPI</name>
<feature type="domain" description="Tyrosine specific protein phosphatases" evidence="10">
    <location>
        <begin position="438"/>
        <end position="499"/>
    </location>
</feature>
<comment type="similarity">
    <text evidence="7">Belongs to the UTP23/FCF1 family. FCF1 subfamily.</text>
</comment>
<dbReference type="GO" id="GO:0004721">
    <property type="term" value="F:phosphoprotein phosphatase activity"/>
    <property type="evidence" value="ECO:0007669"/>
    <property type="project" value="UniProtKB-KW"/>
</dbReference>
<dbReference type="GO" id="GO:0042274">
    <property type="term" value="P:ribosomal small subunit biogenesis"/>
    <property type="evidence" value="ECO:0007669"/>
    <property type="project" value="UniProtKB-ARBA"/>
</dbReference>
<dbReference type="SUPFAM" id="SSF88723">
    <property type="entry name" value="PIN domain-like"/>
    <property type="match status" value="1"/>
</dbReference>
<dbReference type="InterPro" id="IPR000340">
    <property type="entry name" value="Dual-sp_phosphatase_cat-dom"/>
</dbReference>
<feature type="region of interest" description="Disordered" evidence="8">
    <location>
        <begin position="294"/>
        <end position="315"/>
    </location>
</feature>
<dbReference type="InterPro" id="IPR029060">
    <property type="entry name" value="PIN-like_dom_sf"/>
</dbReference>
<evidence type="ECO:0000256" key="2">
    <source>
        <dbReference type="ARBA" id="ARBA00022517"/>
    </source>
</evidence>